<name>A0A0W0UKB6_9GAMM</name>
<comment type="catalytic activity">
    <reaction evidence="10">
        <text>5-aminomethyl-2-thiouridine(34) in tRNA + S-adenosyl-L-methionine = 5-methylaminomethyl-2-thiouridine(34) in tRNA + S-adenosyl-L-homocysteine + H(+)</text>
        <dbReference type="Rhea" id="RHEA:19569"/>
        <dbReference type="Rhea" id="RHEA-COMP:10195"/>
        <dbReference type="Rhea" id="RHEA-COMP:10197"/>
        <dbReference type="ChEBI" id="CHEBI:15378"/>
        <dbReference type="ChEBI" id="CHEBI:57856"/>
        <dbReference type="ChEBI" id="CHEBI:59789"/>
        <dbReference type="ChEBI" id="CHEBI:74454"/>
        <dbReference type="ChEBI" id="CHEBI:74455"/>
        <dbReference type="EC" id="2.1.1.61"/>
    </reaction>
</comment>
<dbReference type="GO" id="GO:0050660">
    <property type="term" value="F:flavin adenine dinucleotide binding"/>
    <property type="evidence" value="ECO:0007669"/>
    <property type="project" value="UniProtKB-UniRule"/>
</dbReference>
<evidence type="ECO:0000313" key="14">
    <source>
        <dbReference type="Proteomes" id="UP000054715"/>
    </source>
</evidence>
<gene>
    <name evidence="10" type="primary">mnmC</name>
    <name evidence="13" type="ORF">Ljam_2402</name>
</gene>
<dbReference type="STRING" id="455.Ljam_2402"/>
<dbReference type="RefSeq" id="WP_058450255.1">
    <property type="nucleotide sequence ID" value="NZ_CAAAJF010000011.1"/>
</dbReference>
<dbReference type="SUPFAM" id="SSF51905">
    <property type="entry name" value="FAD/NAD(P)-binding domain"/>
    <property type="match status" value="1"/>
</dbReference>
<feature type="domain" description="MnmC-like methyltransferase" evidence="12">
    <location>
        <begin position="114"/>
        <end position="248"/>
    </location>
</feature>
<dbReference type="InterPro" id="IPR017610">
    <property type="entry name" value="tRNA_S-uridine_synth_MnmC_C"/>
</dbReference>
<keyword evidence="1 10" id="KW-0963">Cytoplasm</keyword>
<dbReference type="GO" id="GO:0016645">
    <property type="term" value="F:oxidoreductase activity, acting on the CH-NH group of donors"/>
    <property type="evidence" value="ECO:0007669"/>
    <property type="project" value="InterPro"/>
</dbReference>
<dbReference type="Gene3D" id="3.40.50.150">
    <property type="entry name" value="Vaccinia Virus protein VP39"/>
    <property type="match status" value="1"/>
</dbReference>
<evidence type="ECO:0000259" key="12">
    <source>
        <dbReference type="Pfam" id="PF05430"/>
    </source>
</evidence>
<dbReference type="InterPro" id="IPR008471">
    <property type="entry name" value="MnmC-like_methylTransf"/>
</dbReference>
<evidence type="ECO:0000256" key="3">
    <source>
        <dbReference type="ARBA" id="ARBA00022630"/>
    </source>
</evidence>
<evidence type="ECO:0000256" key="9">
    <source>
        <dbReference type="ARBA" id="ARBA00023268"/>
    </source>
</evidence>
<evidence type="ECO:0000256" key="10">
    <source>
        <dbReference type="HAMAP-Rule" id="MF_01102"/>
    </source>
</evidence>
<dbReference type="NCBIfam" id="NF033855">
    <property type="entry name" value="tRNA_MNMC2"/>
    <property type="match status" value="1"/>
</dbReference>
<dbReference type="NCBIfam" id="NF002481">
    <property type="entry name" value="PRK01747.1-2"/>
    <property type="match status" value="1"/>
</dbReference>
<dbReference type="InterPro" id="IPR029063">
    <property type="entry name" value="SAM-dependent_MTases_sf"/>
</dbReference>
<keyword evidence="8 10" id="KW-0560">Oxidoreductase</keyword>
<keyword evidence="6 10" id="KW-0819">tRNA processing</keyword>
<dbReference type="GO" id="GO:0032259">
    <property type="term" value="P:methylation"/>
    <property type="evidence" value="ECO:0007669"/>
    <property type="project" value="UniProtKB-KW"/>
</dbReference>
<comment type="function">
    <text evidence="10">Catalyzes the last two steps in the biosynthesis of 5-methylaminomethyl-2-thiouridine (mnm(5)s(2)U) at the wobble position (U34) in tRNA. Catalyzes the FAD-dependent demodification of cmnm(5)s(2)U34 to nm(5)s(2)U34, followed by the transfer of a methyl group from S-adenosyl-L-methionine to nm(5)s(2)U34, to form mnm(5)s(2)U34.</text>
</comment>
<dbReference type="Proteomes" id="UP000054715">
    <property type="component" value="Unassembled WGS sequence"/>
</dbReference>
<evidence type="ECO:0000256" key="5">
    <source>
        <dbReference type="ARBA" id="ARBA00022691"/>
    </source>
</evidence>
<keyword evidence="7 10" id="KW-0274">FAD</keyword>
<evidence type="ECO:0000256" key="4">
    <source>
        <dbReference type="ARBA" id="ARBA00022679"/>
    </source>
</evidence>
<dbReference type="AlphaFoldDB" id="A0A0W0UKB6"/>
<dbReference type="GO" id="GO:0004808">
    <property type="term" value="F:tRNA (5-methylaminomethyl-2-thiouridylate)(34)-methyltransferase activity"/>
    <property type="evidence" value="ECO:0007669"/>
    <property type="project" value="UniProtKB-EC"/>
</dbReference>
<keyword evidence="5 10" id="KW-0949">S-adenosyl-L-methionine</keyword>
<dbReference type="PATRIC" id="fig|455.5.peg.2526"/>
<dbReference type="InterPro" id="IPR023032">
    <property type="entry name" value="tRNA_MAMT_biosynth_bifunc_MnmC"/>
</dbReference>
<dbReference type="EMBL" id="LNYG01000013">
    <property type="protein sequence ID" value="KTD08207.1"/>
    <property type="molecule type" value="Genomic_DNA"/>
</dbReference>
<keyword evidence="3 10" id="KW-0285">Flavoprotein</keyword>
<dbReference type="InterPro" id="IPR006076">
    <property type="entry name" value="FAD-dep_OxRdtase"/>
</dbReference>
<dbReference type="EC" id="2.1.1.61" evidence="10"/>
<comment type="similarity">
    <text evidence="10">In the N-terminal section; belongs to the methyltransferase superfamily. tRNA (mnm(5)s(2)U34)-methyltransferase family.</text>
</comment>
<dbReference type="EC" id="1.5.-.-" evidence="10"/>
<evidence type="ECO:0000313" key="13">
    <source>
        <dbReference type="EMBL" id="KTD08207.1"/>
    </source>
</evidence>
<dbReference type="Pfam" id="PF05430">
    <property type="entry name" value="Methyltransf_30"/>
    <property type="match status" value="1"/>
</dbReference>
<comment type="similarity">
    <text evidence="10">In the C-terminal section; belongs to the DAO family.</text>
</comment>
<comment type="subcellular location">
    <subcellularLocation>
        <location evidence="10">Cytoplasm</location>
    </subcellularLocation>
</comment>
<proteinExistence type="inferred from homology"/>
<dbReference type="GO" id="GO:0005737">
    <property type="term" value="C:cytoplasm"/>
    <property type="evidence" value="ECO:0007669"/>
    <property type="project" value="UniProtKB-SubCell"/>
</dbReference>
<evidence type="ECO:0000256" key="6">
    <source>
        <dbReference type="ARBA" id="ARBA00022694"/>
    </source>
</evidence>
<evidence type="ECO:0000259" key="11">
    <source>
        <dbReference type="Pfam" id="PF01266"/>
    </source>
</evidence>
<dbReference type="HAMAP" id="MF_01102">
    <property type="entry name" value="MnmC"/>
    <property type="match status" value="1"/>
</dbReference>
<dbReference type="GO" id="GO:0002097">
    <property type="term" value="P:tRNA wobble base modification"/>
    <property type="evidence" value="ECO:0007669"/>
    <property type="project" value="UniProtKB-UniRule"/>
</dbReference>
<accession>A0A0W0UKB6</accession>
<dbReference type="NCBIfam" id="TIGR03197">
    <property type="entry name" value="MnmC_Cterm"/>
    <property type="match status" value="1"/>
</dbReference>
<evidence type="ECO:0000256" key="2">
    <source>
        <dbReference type="ARBA" id="ARBA00022603"/>
    </source>
</evidence>
<dbReference type="PANTHER" id="PTHR13847">
    <property type="entry name" value="SARCOSINE DEHYDROGENASE-RELATED"/>
    <property type="match status" value="1"/>
</dbReference>
<feature type="region of interest" description="FAD-dependent cmnm(5)s(2)U34 oxidoreductase" evidence="10">
    <location>
        <begin position="281"/>
        <end position="664"/>
    </location>
</feature>
<evidence type="ECO:0000256" key="7">
    <source>
        <dbReference type="ARBA" id="ARBA00022827"/>
    </source>
</evidence>
<keyword evidence="9 10" id="KW-0511">Multifunctional enzyme</keyword>
<sequence length="664" mass="73960">MSSPFIPIETAKLSWCNGLPVSVEFDDIYFSTEGGLQETEHVFIKGNRLLERWQVLPDDRFVIAETGFGSGLNFLLTWSLWMQHAPASARLYFISCEKFPLTKEDLGRCLDLWPQLKNEAQALLAEYPVLTPGFHHLSFNNGRINLTLMLGEATSCFNELLICGVEPLESQLRTQYIDAWFLDGFAPAKNAAMWSEDLFRCIGLLSRLGTTLATFSAAGEVKKKLQQVGFNVQKLKGFGRKRDMITAEYIHQPDHVMGPFRVTPWHAAIPQRIIRKKAIVIGAGLAGCYMAYALSKRQWDVILIDGQNEVGRGASGNQNAVIYPKLSSYQSPLTLFMLMAFLFATREYKKLLGEHPIGELCGILQLAFNDKERLAQASLDSWLSIYPELGSLVDSKQASNLAGISLDTNGLFIPLSGWIDSRALCQLLINQPGIQFIPNTVIDRLNLEGNRWHADSYSAEVLVIANGYQAAQFPETNFLPLKAIRGQMSDIESNQHSQCLKIPVCGDGHILPARNGMHAVGATYHLGVAHDHYDAMDDLANLLRLQKIAPHLNWPKQTKNSWCGIRGAMTDYLPAVGLVPNALEFNQQFATLKTNAKRWLPIAGSYYPGLYLCAGFGSRGLTTIPLAAEWLAASINQEAFFLPRTLIQALSPARFLRKAIIRKK</sequence>
<dbReference type="Pfam" id="PF01266">
    <property type="entry name" value="DAO"/>
    <property type="match status" value="1"/>
</dbReference>
<comment type="cofactor">
    <cofactor evidence="10">
        <name>FAD</name>
        <dbReference type="ChEBI" id="CHEBI:57692"/>
    </cofactor>
</comment>
<feature type="region of interest" description="tRNA (mnm(5)s(2)U34)-methyltransferase" evidence="10">
    <location>
        <begin position="1"/>
        <end position="250"/>
    </location>
</feature>
<reference evidence="13 14" key="1">
    <citation type="submission" date="2015-11" db="EMBL/GenBank/DDBJ databases">
        <title>Genomic analysis of 38 Legionella species identifies large and diverse effector repertoires.</title>
        <authorList>
            <person name="Burstein D."/>
            <person name="Amaro F."/>
            <person name="Zusman T."/>
            <person name="Lifshitz Z."/>
            <person name="Cohen O."/>
            <person name="Gilbert J.A."/>
            <person name="Pupko T."/>
            <person name="Shuman H.A."/>
            <person name="Segal G."/>
        </authorList>
    </citation>
    <scope>NUCLEOTIDE SEQUENCE [LARGE SCALE GENOMIC DNA]</scope>
    <source>
        <strain evidence="13 14">JA-26-G1-E2</strain>
    </source>
</reference>
<keyword evidence="2 10" id="KW-0489">Methyltransferase</keyword>
<dbReference type="InterPro" id="IPR047785">
    <property type="entry name" value="tRNA_MNMC2"/>
</dbReference>
<protein>
    <recommendedName>
        <fullName evidence="10">tRNA 5-methylaminomethyl-2-thiouridine biosynthesis bifunctional protein MnmC</fullName>
        <shortName evidence="10">tRNA mnm(5)s(2)U biosynthesis bifunctional protein</shortName>
    </recommendedName>
    <domain>
        <recommendedName>
            <fullName evidence="10">tRNA (mnm(5)s(2)U34)-methyltransferase</fullName>
            <ecNumber evidence="10">2.1.1.61</ecNumber>
        </recommendedName>
    </domain>
    <domain>
        <recommendedName>
            <fullName evidence="10">FAD-dependent cmnm(5)s(2)U34 oxidoreductase</fullName>
            <ecNumber evidence="10">1.5.-.-</ecNumber>
        </recommendedName>
    </domain>
</protein>
<feature type="domain" description="FAD dependent oxidoreductase" evidence="11">
    <location>
        <begin position="278"/>
        <end position="633"/>
    </location>
</feature>
<dbReference type="OrthoDB" id="9786494at2"/>
<dbReference type="Gene3D" id="3.30.9.10">
    <property type="entry name" value="D-Amino Acid Oxidase, subunit A, domain 2"/>
    <property type="match status" value="1"/>
</dbReference>
<evidence type="ECO:0000256" key="8">
    <source>
        <dbReference type="ARBA" id="ARBA00023002"/>
    </source>
</evidence>
<dbReference type="Gene3D" id="3.50.50.60">
    <property type="entry name" value="FAD/NAD(P)-binding domain"/>
    <property type="match status" value="1"/>
</dbReference>
<comment type="caution">
    <text evidence="13">The sequence shown here is derived from an EMBL/GenBank/DDBJ whole genome shotgun (WGS) entry which is preliminary data.</text>
</comment>
<keyword evidence="4 10" id="KW-0808">Transferase</keyword>
<organism evidence="13 14">
    <name type="scientific">Legionella jamestowniensis</name>
    <dbReference type="NCBI Taxonomy" id="455"/>
    <lineage>
        <taxon>Bacteria</taxon>
        <taxon>Pseudomonadati</taxon>
        <taxon>Pseudomonadota</taxon>
        <taxon>Gammaproteobacteria</taxon>
        <taxon>Legionellales</taxon>
        <taxon>Legionellaceae</taxon>
        <taxon>Legionella</taxon>
    </lineage>
</organism>
<evidence type="ECO:0000256" key="1">
    <source>
        <dbReference type="ARBA" id="ARBA00022490"/>
    </source>
</evidence>
<dbReference type="InterPro" id="IPR036188">
    <property type="entry name" value="FAD/NAD-bd_sf"/>
</dbReference>
<dbReference type="PANTHER" id="PTHR13847:SF283">
    <property type="entry name" value="TRNA 5-METHYLAMINOMETHYL-2-THIOURIDINE BIOSYNTHESIS BIFUNCTIONAL PROTEIN MNMC"/>
    <property type="match status" value="1"/>
</dbReference>